<gene>
    <name evidence="1" type="ORF">ADN00_08035</name>
</gene>
<dbReference type="STRING" id="1134406.ADN00_08035"/>
<dbReference type="EMBL" id="LGCL01000021">
    <property type="protein sequence ID" value="KPL77826.1"/>
    <property type="molecule type" value="Genomic_DNA"/>
</dbReference>
<dbReference type="RefSeq" id="WP_075062472.1">
    <property type="nucleotide sequence ID" value="NZ_LGCL01000021.1"/>
</dbReference>
<reference evidence="1 2" key="1">
    <citation type="submission" date="2015-07" db="EMBL/GenBank/DDBJ databases">
        <title>Genome sequence of Ornatilinea apprima DSM 23815.</title>
        <authorList>
            <person name="Hemp J."/>
            <person name="Ward L.M."/>
            <person name="Pace L.A."/>
            <person name="Fischer W.W."/>
        </authorList>
    </citation>
    <scope>NUCLEOTIDE SEQUENCE [LARGE SCALE GENOMIC DNA]</scope>
    <source>
        <strain evidence="1 2">P3M-1</strain>
    </source>
</reference>
<organism evidence="1 2">
    <name type="scientific">Ornatilinea apprima</name>
    <dbReference type="NCBI Taxonomy" id="1134406"/>
    <lineage>
        <taxon>Bacteria</taxon>
        <taxon>Bacillati</taxon>
        <taxon>Chloroflexota</taxon>
        <taxon>Anaerolineae</taxon>
        <taxon>Anaerolineales</taxon>
        <taxon>Anaerolineaceae</taxon>
        <taxon>Ornatilinea</taxon>
    </lineage>
</organism>
<evidence type="ECO:0000313" key="1">
    <source>
        <dbReference type="EMBL" id="KPL77826.1"/>
    </source>
</evidence>
<dbReference type="Proteomes" id="UP000050417">
    <property type="component" value="Unassembled WGS sequence"/>
</dbReference>
<accession>A0A0N8GND9</accession>
<name>A0A0N8GND9_9CHLR</name>
<dbReference type="PROSITE" id="PS51257">
    <property type="entry name" value="PROKAR_LIPOPROTEIN"/>
    <property type="match status" value="1"/>
</dbReference>
<keyword evidence="2" id="KW-1185">Reference proteome</keyword>
<proteinExistence type="predicted"/>
<comment type="caution">
    <text evidence="1">The sequence shown here is derived from an EMBL/GenBank/DDBJ whole genome shotgun (WGS) entry which is preliminary data.</text>
</comment>
<dbReference type="AlphaFoldDB" id="A0A0N8GND9"/>
<sequence length="229" mass="24892">MIRFRNMVLAVFFAACALPGMLLSSQIMPLLKPVPQAVHITPVPLNTTPESQPIIREDQKWVVVAVSEDGSSQPQLAAVWGVFISFGDRSNLTFKEIYNPHAADTYGLASQFNISQDGAVDPRFSSALKQMNVNWNGTILINESAATILRNWLERGLTNTEALSSTSLPQSICAFLTVPNVERPQTSLPWELLLSGGLKTDLPAAQFTGIGDQLLQASPAPFCEVISIP</sequence>
<protein>
    <submittedName>
        <fullName evidence="1">Uncharacterized protein</fullName>
    </submittedName>
</protein>
<evidence type="ECO:0000313" key="2">
    <source>
        <dbReference type="Proteomes" id="UP000050417"/>
    </source>
</evidence>